<keyword evidence="2" id="KW-1185">Reference proteome</keyword>
<organism evidence="1 2">
    <name type="scientific">Halomonas binhaiensis</name>
    <dbReference type="NCBI Taxonomy" id="2562282"/>
    <lineage>
        <taxon>Bacteria</taxon>
        <taxon>Pseudomonadati</taxon>
        <taxon>Pseudomonadota</taxon>
        <taxon>Gammaproteobacteria</taxon>
        <taxon>Oceanospirillales</taxon>
        <taxon>Halomonadaceae</taxon>
        <taxon>Halomonas</taxon>
    </lineage>
</organism>
<reference evidence="1" key="1">
    <citation type="submission" date="2021-02" db="EMBL/GenBank/DDBJ databases">
        <title>Strain Y2R2, a novel species of the genus Halomonas.</title>
        <authorList>
            <person name="Huang H."/>
        </authorList>
    </citation>
    <scope>NUCLEOTIDE SEQUENCE</scope>
    <source>
        <strain evidence="1">Y2R2</strain>
    </source>
</reference>
<dbReference type="InterPro" id="IPR019613">
    <property type="entry name" value="DUF4198"/>
</dbReference>
<gene>
    <name evidence="1" type="ORF">E4T21_11835</name>
</gene>
<name>A0A5C1NIA3_9GAMM</name>
<sequence length="307" mass="34135">MYSSLIPHMSLRALLRYPGRLFARSSRPRQLAGSLILILFTPIVQAHEFWLVPHDGVTTTSEKVAFELRIGPTWPGVQTPRQADLIRWFKAQDALGTRDIPGREGSLVIGHLNAREPGATVVAMRTRGVSIDLPASEFNQYLQEEGLTNILDLRRKFGLMEAPSRESFSRCAKSIVFVDGQSQGFDHKMDLPLELIPRSDPLNLHTGSPLKLQLLFNDEPLPGTLVKAQLKADPVIELTAISDSQGYVNFTLPDSGLWLFNAVHMEPSAELETDWESLWASLTMELSLSSVQNSPSKDSVPQDNSTH</sequence>
<proteinExistence type="predicted"/>
<evidence type="ECO:0000313" key="1">
    <source>
        <dbReference type="EMBL" id="QEM82158.1"/>
    </source>
</evidence>
<dbReference type="AlphaFoldDB" id="A0A5C1NIA3"/>
<dbReference type="OrthoDB" id="581894at2"/>
<dbReference type="Proteomes" id="UP000324285">
    <property type="component" value="Chromosome"/>
</dbReference>
<dbReference type="EMBL" id="CP038437">
    <property type="protein sequence ID" value="QEM82158.1"/>
    <property type="molecule type" value="Genomic_DNA"/>
</dbReference>
<protein>
    <submittedName>
        <fullName evidence="1">DUF4198 domain-containing protein</fullName>
    </submittedName>
</protein>
<accession>A0A5C1NIA3</accession>
<evidence type="ECO:0000313" key="2">
    <source>
        <dbReference type="Proteomes" id="UP000324285"/>
    </source>
</evidence>
<dbReference type="Pfam" id="PF10670">
    <property type="entry name" value="DUF4198"/>
    <property type="match status" value="1"/>
</dbReference>
<dbReference type="KEGG" id="hbh:E4T21_11835"/>
<dbReference type="RefSeq" id="WP_149285168.1">
    <property type="nucleotide sequence ID" value="NZ_CP038437.2"/>
</dbReference>